<dbReference type="AlphaFoldDB" id="A0A2T3AWD9"/>
<dbReference type="EMBL" id="KZ679014">
    <property type="protein sequence ID" value="PSS12979.1"/>
    <property type="molecule type" value="Genomic_DNA"/>
</dbReference>
<accession>A0A2T3AWD9</accession>
<evidence type="ECO:0000313" key="3">
    <source>
        <dbReference type="Proteomes" id="UP000241818"/>
    </source>
</evidence>
<keyword evidence="3" id="KW-1185">Reference proteome</keyword>
<dbReference type="GeneID" id="36573452"/>
<gene>
    <name evidence="2" type="ORF">M430DRAFT_263220</name>
</gene>
<organism evidence="2 3">
    <name type="scientific">Amorphotheca resinae ATCC 22711</name>
    <dbReference type="NCBI Taxonomy" id="857342"/>
    <lineage>
        <taxon>Eukaryota</taxon>
        <taxon>Fungi</taxon>
        <taxon>Dikarya</taxon>
        <taxon>Ascomycota</taxon>
        <taxon>Pezizomycotina</taxon>
        <taxon>Leotiomycetes</taxon>
        <taxon>Helotiales</taxon>
        <taxon>Amorphothecaceae</taxon>
        <taxon>Amorphotheca</taxon>
    </lineage>
</organism>
<dbReference type="Proteomes" id="UP000241818">
    <property type="component" value="Unassembled WGS sequence"/>
</dbReference>
<dbReference type="RefSeq" id="XP_024718970.1">
    <property type="nucleotide sequence ID" value="XM_024865371.1"/>
</dbReference>
<reference evidence="2 3" key="1">
    <citation type="journal article" date="2018" name="New Phytol.">
        <title>Comparative genomics and transcriptomics depict ericoid mycorrhizal fungi as versatile saprotrophs and plant mutualists.</title>
        <authorList>
            <person name="Martino E."/>
            <person name="Morin E."/>
            <person name="Grelet G.A."/>
            <person name="Kuo A."/>
            <person name="Kohler A."/>
            <person name="Daghino S."/>
            <person name="Barry K.W."/>
            <person name="Cichocki N."/>
            <person name="Clum A."/>
            <person name="Dockter R.B."/>
            <person name="Hainaut M."/>
            <person name="Kuo R.C."/>
            <person name="LaButti K."/>
            <person name="Lindahl B.D."/>
            <person name="Lindquist E.A."/>
            <person name="Lipzen A."/>
            <person name="Khouja H.R."/>
            <person name="Magnuson J."/>
            <person name="Murat C."/>
            <person name="Ohm R.A."/>
            <person name="Singer S.W."/>
            <person name="Spatafora J.W."/>
            <person name="Wang M."/>
            <person name="Veneault-Fourrey C."/>
            <person name="Henrissat B."/>
            <person name="Grigoriev I.V."/>
            <person name="Martin F.M."/>
            <person name="Perotto S."/>
        </authorList>
    </citation>
    <scope>NUCLEOTIDE SEQUENCE [LARGE SCALE GENOMIC DNA]</scope>
    <source>
        <strain evidence="2 3">ATCC 22711</strain>
    </source>
</reference>
<feature type="region of interest" description="Disordered" evidence="1">
    <location>
        <begin position="124"/>
        <end position="145"/>
    </location>
</feature>
<protein>
    <submittedName>
        <fullName evidence="2">Uncharacterized protein</fullName>
    </submittedName>
</protein>
<proteinExistence type="predicted"/>
<feature type="compositionally biased region" description="Polar residues" evidence="1">
    <location>
        <begin position="124"/>
        <end position="133"/>
    </location>
</feature>
<evidence type="ECO:0000256" key="1">
    <source>
        <dbReference type="SAM" id="MobiDB-lite"/>
    </source>
</evidence>
<evidence type="ECO:0000313" key="2">
    <source>
        <dbReference type="EMBL" id="PSS12979.1"/>
    </source>
</evidence>
<sequence length="145" mass="16282">MYFSGAGRSLPKYTAVRNTLPQATSSREDQRRLTVPSVGRLIIVSPIAALFHLPPAPQQTFPLPFACPLHPTFHFVQLKPPVQPRHRFVLSCRKPHLLCLFCLLHLHRHRHRPPRPAVCSTLVHSSPEDSLSPSGALRAPYLPPE</sequence>
<dbReference type="InParanoid" id="A0A2T3AWD9"/>
<name>A0A2T3AWD9_AMORE</name>